<evidence type="ECO:0000313" key="1">
    <source>
        <dbReference type="EMBL" id="MDZ5471625.1"/>
    </source>
</evidence>
<dbReference type="EMBL" id="JAXOFX010000003">
    <property type="protein sequence ID" value="MDZ5471625.1"/>
    <property type="molecule type" value="Genomic_DNA"/>
</dbReference>
<organism evidence="1 2">
    <name type="scientific">Robertmurraya mangrovi</name>
    <dbReference type="NCBI Taxonomy" id="3098077"/>
    <lineage>
        <taxon>Bacteria</taxon>
        <taxon>Bacillati</taxon>
        <taxon>Bacillota</taxon>
        <taxon>Bacilli</taxon>
        <taxon>Bacillales</taxon>
        <taxon>Bacillaceae</taxon>
        <taxon>Robertmurraya</taxon>
    </lineage>
</organism>
<sequence>MNIFDFIINIIEEKGPVTLSSLCDEVNSLNYKKVENEFKLQVSQIRSVLTQKNDLFLVVDDLVSIKPSPKLIALTVVLEAFQGPCYKITVNFIKETFYVFEWNDEGKPIPTRNPKTIGSVSQFKKEISRITIQDWEEDYQLEYLVLDGIFWSIKLCTEEKIYEREGLQSFPKEWPQFCLALKKLTGIKIL</sequence>
<keyword evidence="2" id="KW-1185">Reference proteome</keyword>
<comment type="caution">
    <text evidence="1">The sequence shown here is derived from an EMBL/GenBank/DDBJ whole genome shotgun (WGS) entry which is preliminary data.</text>
</comment>
<gene>
    <name evidence="1" type="ORF">SM124_07670</name>
</gene>
<name>A0ABU5IWX3_9BACI</name>
<evidence type="ECO:0000313" key="2">
    <source>
        <dbReference type="Proteomes" id="UP001290455"/>
    </source>
</evidence>
<protein>
    <submittedName>
        <fullName evidence="1">Uncharacterized protein</fullName>
    </submittedName>
</protein>
<proteinExistence type="predicted"/>
<accession>A0ABU5IWX3</accession>
<dbReference type="Proteomes" id="UP001290455">
    <property type="component" value="Unassembled WGS sequence"/>
</dbReference>
<dbReference type="RefSeq" id="WP_322445913.1">
    <property type="nucleotide sequence ID" value="NZ_JAXOFX010000003.1"/>
</dbReference>
<reference evidence="1 2" key="1">
    <citation type="submission" date="2023-11" db="EMBL/GenBank/DDBJ databases">
        <title>Bacillus jintuensis, isolated from a mudflat on the Beibu Gulf coast.</title>
        <authorList>
            <person name="Li M."/>
        </authorList>
    </citation>
    <scope>NUCLEOTIDE SEQUENCE [LARGE SCALE GENOMIC DNA]</scope>
    <source>
        <strain evidence="1 2">31A1R</strain>
    </source>
</reference>